<dbReference type="GO" id="GO:0003924">
    <property type="term" value="F:GTPase activity"/>
    <property type="evidence" value="ECO:0007669"/>
    <property type="project" value="InterPro"/>
</dbReference>
<dbReference type="GO" id="GO:0005834">
    <property type="term" value="C:heterotrimeric G-protein complex"/>
    <property type="evidence" value="ECO:0007669"/>
    <property type="project" value="TreeGrafter"/>
</dbReference>
<evidence type="ECO:0000256" key="2">
    <source>
        <dbReference type="ARBA" id="ARBA00022741"/>
    </source>
</evidence>
<dbReference type="Proteomes" id="UP000092154">
    <property type="component" value="Unassembled WGS sequence"/>
</dbReference>
<dbReference type="SUPFAM" id="SSF52540">
    <property type="entry name" value="P-loop containing nucleoside triphosphate hydrolases"/>
    <property type="match status" value="1"/>
</dbReference>
<dbReference type="InParanoid" id="A0A1B7N806"/>
<protein>
    <submittedName>
        <fullName evidence="8">G-alpha-domain-containing protein</fullName>
    </submittedName>
</protein>
<gene>
    <name evidence="8" type="ORF">K503DRAFT_736566</name>
</gene>
<dbReference type="EMBL" id="KV448194">
    <property type="protein sequence ID" value="OAX40992.1"/>
    <property type="molecule type" value="Genomic_DNA"/>
</dbReference>
<evidence type="ECO:0000256" key="7">
    <source>
        <dbReference type="SAM" id="MobiDB-lite"/>
    </source>
</evidence>
<dbReference type="InterPro" id="IPR001019">
    <property type="entry name" value="Gprotein_alpha_su"/>
</dbReference>
<keyword evidence="6" id="KW-0460">Magnesium</keyword>
<sequence length="492" mass="56081">MFISADDPLALAIAPPRNETPEEKDARESAELEARRISDAIDDQIRQERTALKKKKKPVKVLLLGQSESGKSATLKNFQLQHARHEWAEERASWRAVIYLNLIRNVIRVLDILIREMSLAESEKRPGSSTTAECVSDSDEEIPGRGLSYHFTDKHSFIKRRLGPLRSVQIDLESKLGPEAQEVRSAASMSATPFDSTVPPSQSLPKRPSRDFGVSSTNGWKSALEKLRPSMMNSARLQRRRDADHNEITDVLFGCKEAMLDLWQDPVVQQVLAHRKTKIEDSPGFFLNDIGRIVAHDYEPTDGDIVRARLRTVGIQQHRVVMDEGSGREWLLYDVGGARSSRAAWASYFDDVDAIIFLCPISCFDEQLREDRRVNRLEDSYLLWKSVCSSRILAKTDIVLFLNKCDILQKKIQRGMCIKDYIPSYGDRKNDTITVMRYFQQHFKEISKQHSPESRPFFLHFTSVIDTKATAATLSVVEESILRTHLRKADLL</sequence>
<dbReference type="PANTHER" id="PTHR10218">
    <property type="entry name" value="GTP-BINDING PROTEIN ALPHA SUBUNIT"/>
    <property type="match status" value="1"/>
</dbReference>
<dbReference type="PANTHER" id="PTHR10218:SF360">
    <property type="entry name" value="GUANINE NUCLEOTIDE-BINDING PROTEIN SUBUNIT ALPHA HOMOLOG"/>
    <property type="match status" value="1"/>
</dbReference>
<dbReference type="GO" id="GO:0046872">
    <property type="term" value="F:metal ion binding"/>
    <property type="evidence" value="ECO:0007669"/>
    <property type="project" value="UniProtKB-KW"/>
</dbReference>
<keyword evidence="2 5" id="KW-0547">Nucleotide-binding</keyword>
<keyword evidence="9" id="KW-1185">Reference proteome</keyword>
<dbReference type="GO" id="GO:0031683">
    <property type="term" value="F:G-protein beta/gamma-subunit complex binding"/>
    <property type="evidence" value="ECO:0007669"/>
    <property type="project" value="InterPro"/>
</dbReference>
<evidence type="ECO:0000256" key="1">
    <source>
        <dbReference type="ARBA" id="ARBA00022723"/>
    </source>
</evidence>
<evidence type="ECO:0000256" key="3">
    <source>
        <dbReference type="ARBA" id="ARBA00023134"/>
    </source>
</evidence>
<dbReference type="GO" id="GO:0007188">
    <property type="term" value="P:adenylate cyclase-modulating G protein-coupled receptor signaling pathway"/>
    <property type="evidence" value="ECO:0007669"/>
    <property type="project" value="TreeGrafter"/>
</dbReference>
<keyword evidence="1 6" id="KW-0479">Metal-binding</keyword>
<accession>A0A1B7N806</accession>
<evidence type="ECO:0000256" key="4">
    <source>
        <dbReference type="ARBA" id="ARBA00023224"/>
    </source>
</evidence>
<dbReference type="STRING" id="1314800.A0A1B7N806"/>
<dbReference type="PROSITE" id="PS51882">
    <property type="entry name" value="G_ALPHA"/>
    <property type="match status" value="1"/>
</dbReference>
<dbReference type="AlphaFoldDB" id="A0A1B7N806"/>
<keyword evidence="3 5" id="KW-0342">GTP-binding</keyword>
<feature type="region of interest" description="Disordered" evidence="7">
    <location>
        <begin position="181"/>
        <end position="217"/>
    </location>
</feature>
<dbReference type="PRINTS" id="PR00318">
    <property type="entry name" value="GPROTEINA"/>
</dbReference>
<dbReference type="FunFam" id="3.40.50.300:FF:000692">
    <property type="entry name" value="Guanine nucleotide-binding protein subunit alpha"/>
    <property type="match status" value="1"/>
</dbReference>
<evidence type="ECO:0000313" key="9">
    <source>
        <dbReference type="Proteomes" id="UP000092154"/>
    </source>
</evidence>
<evidence type="ECO:0000313" key="8">
    <source>
        <dbReference type="EMBL" id="OAX40992.1"/>
    </source>
</evidence>
<dbReference type="Gene3D" id="1.10.400.10">
    <property type="entry name" value="GI Alpha 1, domain 2-like"/>
    <property type="match status" value="1"/>
</dbReference>
<organism evidence="8 9">
    <name type="scientific">Rhizopogon vinicolor AM-OR11-026</name>
    <dbReference type="NCBI Taxonomy" id="1314800"/>
    <lineage>
        <taxon>Eukaryota</taxon>
        <taxon>Fungi</taxon>
        <taxon>Dikarya</taxon>
        <taxon>Basidiomycota</taxon>
        <taxon>Agaricomycotina</taxon>
        <taxon>Agaricomycetes</taxon>
        <taxon>Agaricomycetidae</taxon>
        <taxon>Boletales</taxon>
        <taxon>Suillineae</taxon>
        <taxon>Rhizopogonaceae</taxon>
        <taxon>Rhizopogon</taxon>
    </lineage>
</organism>
<dbReference type="SMART" id="SM00275">
    <property type="entry name" value="G_alpha"/>
    <property type="match status" value="1"/>
</dbReference>
<dbReference type="GO" id="GO:0005737">
    <property type="term" value="C:cytoplasm"/>
    <property type="evidence" value="ECO:0007669"/>
    <property type="project" value="TreeGrafter"/>
</dbReference>
<feature type="binding site" evidence="5">
    <location>
        <begin position="281"/>
        <end position="282"/>
    </location>
    <ligand>
        <name>GTP</name>
        <dbReference type="ChEBI" id="CHEBI:37565"/>
    </ligand>
</feature>
<evidence type="ECO:0000256" key="6">
    <source>
        <dbReference type="PIRSR" id="PIRSR601019-2"/>
    </source>
</evidence>
<dbReference type="Gene3D" id="3.40.50.300">
    <property type="entry name" value="P-loop containing nucleotide triphosphate hydrolases"/>
    <property type="match status" value="2"/>
</dbReference>
<dbReference type="Pfam" id="PF00503">
    <property type="entry name" value="G-alpha"/>
    <property type="match status" value="1"/>
</dbReference>
<dbReference type="GO" id="GO:0001664">
    <property type="term" value="F:G protein-coupled receptor binding"/>
    <property type="evidence" value="ECO:0007669"/>
    <property type="project" value="TreeGrafter"/>
</dbReference>
<feature type="binding site" evidence="5">
    <location>
        <begin position="403"/>
        <end position="406"/>
    </location>
    <ligand>
        <name>GTP</name>
        <dbReference type="ChEBI" id="CHEBI:37565"/>
    </ligand>
</feature>
<keyword evidence="4" id="KW-0807">Transducer</keyword>
<feature type="compositionally biased region" description="Polar residues" evidence="7">
    <location>
        <begin position="187"/>
        <end position="204"/>
    </location>
</feature>
<proteinExistence type="predicted"/>
<reference evidence="8 9" key="1">
    <citation type="submission" date="2016-06" db="EMBL/GenBank/DDBJ databases">
        <title>Comparative genomics of the ectomycorrhizal sister species Rhizopogon vinicolor and Rhizopogon vesiculosus (Basidiomycota: Boletales) reveals a divergence of the mating type B locus.</title>
        <authorList>
            <consortium name="DOE Joint Genome Institute"/>
            <person name="Mujic A.B."/>
            <person name="Kuo A."/>
            <person name="Tritt A."/>
            <person name="Lipzen A."/>
            <person name="Chen C."/>
            <person name="Johnson J."/>
            <person name="Sharma A."/>
            <person name="Barry K."/>
            <person name="Grigoriev I.V."/>
            <person name="Spatafora J.W."/>
        </authorList>
    </citation>
    <scope>NUCLEOTIDE SEQUENCE [LARGE SCALE GENOMIC DNA]</scope>
    <source>
        <strain evidence="8 9">AM-OR11-026</strain>
    </source>
</reference>
<name>A0A1B7N806_9AGAM</name>
<dbReference type="SUPFAM" id="SSF47895">
    <property type="entry name" value="Transducin (alpha subunit), insertion domain"/>
    <property type="match status" value="1"/>
</dbReference>
<evidence type="ECO:0000256" key="5">
    <source>
        <dbReference type="PIRSR" id="PIRSR601019-1"/>
    </source>
</evidence>
<feature type="binding site" evidence="6">
    <location>
        <position position="312"/>
    </location>
    <ligand>
        <name>Mg(2+)</name>
        <dbReference type="ChEBI" id="CHEBI:18420"/>
    </ligand>
</feature>
<dbReference type="GO" id="GO:0005525">
    <property type="term" value="F:GTP binding"/>
    <property type="evidence" value="ECO:0007669"/>
    <property type="project" value="UniProtKB-KW"/>
</dbReference>
<dbReference type="InterPro" id="IPR027417">
    <property type="entry name" value="P-loop_NTPase"/>
</dbReference>
<dbReference type="InterPro" id="IPR011025">
    <property type="entry name" value="GproteinA_insert"/>
</dbReference>
<dbReference type="OrthoDB" id="5817230at2759"/>